<dbReference type="PANTHER" id="PTHR30427:SF1">
    <property type="entry name" value="TRANSCRIPTIONAL ACTIVATOR PROTEIN LYSR"/>
    <property type="match status" value="1"/>
</dbReference>
<dbReference type="PANTHER" id="PTHR30427">
    <property type="entry name" value="TRANSCRIPTIONAL ACTIVATOR PROTEIN LYSR"/>
    <property type="match status" value="1"/>
</dbReference>
<dbReference type="Pfam" id="PF03466">
    <property type="entry name" value="LysR_substrate"/>
    <property type="match status" value="1"/>
</dbReference>
<comment type="similarity">
    <text evidence="1">Belongs to the LysR transcriptional regulatory family.</text>
</comment>
<evidence type="ECO:0000256" key="4">
    <source>
        <dbReference type="ARBA" id="ARBA00023163"/>
    </source>
</evidence>
<keyword evidence="4" id="KW-0804">Transcription</keyword>
<evidence type="ECO:0000313" key="7">
    <source>
        <dbReference type="Proteomes" id="UP000075613"/>
    </source>
</evidence>
<keyword evidence="7" id="KW-1185">Reference proteome</keyword>
<dbReference type="InterPro" id="IPR036388">
    <property type="entry name" value="WH-like_DNA-bd_sf"/>
</dbReference>
<dbReference type="STRING" id="1399968.CI15_10975"/>
<dbReference type="Gene3D" id="3.40.190.290">
    <property type="match status" value="1"/>
</dbReference>
<dbReference type="Pfam" id="PF00126">
    <property type="entry name" value="HTH_1"/>
    <property type="match status" value="1"/>
</dbReference>
<organism evidence="6 7">
    <name type="scientific">Paraburkholderia monticola</name>
    <dbReference type="NCBI Taxonomy" id="1399968"/>
    <lineage>
        <taxon>Bacteria</taxon>
        <taxon>Pseudomonadati</taxon>
        <taxon>Pseudomonadota</taxon>
        <taxon>Betaproteobacteria</taxon>
        <taxon>Burkholderiales</taxon>
        <taxon>Burkholderiaceae</taxon>
        <taxon>Paraburkholderia</taxon>
    </lineage>
</organism>
<keyword evidence="2" id="KW-0805">Transcription regulation</keyword>
<dbReference type="EMBL" id="LRBG01000007">
    <property type="protein sequence ID" value="KXU88813.1"/>
    <property type="molecule type" value="Genomic_DNA"/>
</dbReference>
<evidence type="ECO:0000256" key="2">
    <source>
        <dbReference type="ARBA" id="ARBA00023015"/>
    </source>
</evidence>
<dbReference type="InterPro" id="IPR000847">
    <property type="entry name" value="LysR_HTH_N"/>
</dbReference>
<accession>A0A149PUV2</accession>
<dbReference type="GO" id="GO:0003700">
    <property type="term" value="F:DNA-binding transcription factor activity"/>
    <property type="evidence" value="ECO:0007669"/>
    <property type="project" value="InterPro"/>
</dbReference>
<keyword evidence="3" id="KW-0238">DNA-binding</keyword>
<feature type="domain" description="HTH lysR-type" evidence="5">
    <location>
        <begin position="5"/>
        <end position="62"/>
    </location>
</feature>
<evidence type="ECO:0000256" key="3">
    <source>
        <dbReference type="ARBA" id="ARBA00023125"/>
    </source>
</evidence>
<dbReference type="SUPFAM" id="SSF46785">
    <property type="entry name" value="Winged helix' DNA-binding domain"/>
    <property type="match status" value="1"/>
</dbReference>
<name>A0A149PUV2_9BURK</name>
<proteinExistence type="inferred from homology"/>
<evidence type="ECO:0000313" key="6">
    <source>
        <dbReference type="EMBL" id="KXU88813.1"/>
    </source>
</evidence>
<dbReference type="OrthoDB" id="8849678at2"/>
<evidence type="ECO:0000256" key="1">
    <source>
        <dbReference type="ARBA" id="ARBA00009437"/>
    </source>
</evidence>
<dbReference type="GO" id="GO:0043565">
    <property type="term" value="F:sequence-specific DNA binding"/>
    <property type="evidence" value="ECO:0007669"/>
    <property type="project" value="TreeGrafter"/>
</dbReference>
<reference evidence="6 7" key="1">
    <citation type="journal article" date="2015" name="Int. J. Syst. Evol. Microbiol.">
        <title>Burkholderia monticola sp. nov., isolated from mountain soil.</title>
        <authorList>
            <person name="Baek I."/>
            <person name="Seo B."/>
            <person name="Lee I."/>
            <person name="Yi H."/>
            <person name="Chun J."/>
        </authorList>
    </citation>
    <scope>NUCLEOTIDE SEQUENCE [LARGE SCALE GENOMIC DNA]</scope>
    <source>
        <strain evidence="6 7">JC2948</strain>
    </source>
</reference>
<sequence>MEWGMKSRQLEAFRAVILRQSITRAAEMLHITQPAVTRLILDLETEIGFSLFTREKGRLFPTSDALLLYQEVERSFVGVERIAHAAQQIRSLTRGSLNVAAAPALALNLLPEWITDFTQAHEGVTVSLLIHGTKLVGELVASEQCDIGFVTYTTWQPGVRLEALFSADMKCILPKGHRLSRKRIITPEDLAGEKFISMPREYDTRRIVDEIFAERQIERVMSAECQLSAAIATFVARGAGVSIIDPVSTDYLTERVSVHDFAPAIPFEYGVVTSDRQAPSRLTTAFMEFVREKVKERSGRRRS</sequence>
<dbReference type="GO" id="GO:0010628">
    <property type="term" value="P:positive regulation of gene expression"/>
    <property type="evidence" value="ECO:0007669"/>
    <property type="project" value="TreeGrafter"/>
</dbReference>
<comment type="caution">
    <text evidence="6">The sequence shown here is derived from an EMBL/GenBank/DDBJ whole genome shotgun (WGS) entry which is preliminary data.</text>
</comment>
<dbReference type="InterPro" id="IPR005119">
    <property type="entry name" value="LysR_subst-bd"/>
</dbReference>
<dbReference type="PROSITE" id="PS50931">
    <property type="entry name" value="HTH_LYSR"/>
    <property type="match status" value="1"/>
</dbReference>
<dbReference type="InterPro" id="IPR036390">
    <property type="entry name" value="WH_DNA-bd_sf"/>
</dbReference>
<evidence type="ECO:0000259" key="5">
    <source>
        <dbReference type="PROSITE" id="PS50931"/>
    </source>
</evidence>
<gene>
    <name evidence="6" type="ORF">CI15_10975</name>
</gene>
<dbReference type="SUPFAM" id="SSF53850">
    <property type="entry name" value="Periplasmic binding protein-like II"/>
    <property type="match status" value="1"/>
</dbReference>
<dbReference type="Gene3D" id="1.10.10.10">
    <property type="entry name" value="Winged helix-like DNA-binding domain superfamily/Winged helix DNA-binding domain"/>
    <property type="match status" value="1"/>
</dbReference>
<dbReference type="Proteomes" id="UP000075613">
    <property type="component" value="Unassembled WGS sequence"/>
</dbReference>
<dbReference type="PRINTS" id="PR00039">
    <property type="entry name" value="HTHLYSR"/>
</dbReference>
<dbReference type="AlphaFoldDB" id="A0A149PUV2"/>
<protein>
    <recommendedName>
        <fullName evidence="5">HTH lysR-type domain-containing protein</fullName>
    </recommendedName>
</protein>